<accession>A0A6H5GQI5</accession>
<dbReference type="EMBL" id="CADCXU010016429">
    <property type="protein sequence ID" value="CAB0005450.1"/>
    <property type="molecule type" value="Genomic_DNA"/>
</dbReference>
<evidence type="ECO:0000313" key="2">
    <source>
        <dbReference type="EMBL" id="CAB0005452.1"/>
    </source>
</evidence>
<feature type="non-terminal residue" evidence="1">
    <location>
        <position position="108"/>
    </location>
</feature>
<gene>
    <name evidence="1" type="ORF">NTEN_LOCUS10927</name>
    <name evidence="2" type="ORF">NTEN_LOCUS10929</name>
</gene>
<name>A0A6H5GQI5_9HEMI</name>
<reference evidence="1 3" key="1">
    <citation type="submission" date="2020-02" db="EMBL/GenBank/DDBJ databases">
        <authorList>
            <person name="Ferguson B K."/>
        </authorList>
    </citation>
    <scope>NUCLEOTIDE SEQUENCE [LARGE SCALE GENOMIC DNA]</scope>
</reference>
<keyword evidence="3" id="KW-1185">Reference proteome</keyword>
<evidence type="ECO:0000313" key="3">
    <source>
        <dbReference type="Proteomes" id="UP000479000"/>
    </source>
</evidence>
<dbReference type="Proteomes" id="UP000479000">
    <property type="component" value="Unassembled WGS sequence"/>
</dbReference>
<dbReference type="AlphaFoldDB" id="A0A6H5GQI5"/>
<dbReference type="EMBL" id="CADCXU010016430">
    <property type="protein sequence ID" value="CAB0005452.1"/>
    <property type="molecule type" value="Genomic_DNA"/>
</dbReference>
<dbReference type="OrthoDB" id="8195376at2759"/>
<evidence type="ECO:0000313" key="1">
    <source>
        <dbReference type="EMBL" id="CAB0005450.1"/>
    </source>
</evidence>
<protein>
    <recommendedName>
        <fullName evidence="4">Retrotransposon gag domain-containing protein</fullName>
    </recommendedName>
</protein>
<evidence type="ECO:0008006" key="4">
    <source>
        <dbReference type="Google" id="ProtNLM"/>
    </source>
</evidence>
<organism evidence="1 3">
    <name type="scientific">Nesidiocoris tenuis</name>
    <dbReference type="NCBI Taxonomy" id="355587"/>
    <lineage>
        <taxon>Eukaryota</taxon>
        <taxon>Metazoa</taxon>
        <taxon>Ecdysozoa</taxon>
        <taxon>Arthropoda</taxon>
        <taxon>Hexapoda</taxon>
        <taxon>Insecta</taxon>
        <taxon>Pterygota</taxon>
        <taxon>Neoptera</taxon>
        <taxon>Paraneoptera</taxon>
        <taxon>Hemiptera</taxon>
        <taxon>Heteroptera</taxon>
        <taxon>Panheteroptera</taxon>
        <taxon>Cimicomorpha</taxon>
        <taxon>Miridae</taxon>
        <taxon>Dicyphina</taxon>
        <taxon>Nesidiocoris</taxon>
    </lineage>
</organism>
<sequence length="108" mass="12972">MDKLESYYKKKDNSRIRRSQFTNRKQEDGENFMSFFREKLKLFQLSDPCPQCYHQCLADNVIESLRDENVRRKCRTLPDSTELSDIVKICQAEEMVIREETNDLRKIS</sequence>
<proteinExistence type="predicted"/>